<dbReference type="EMBL" id="MGJM01000014">
    <property type="protein sequence ID" value="OGN06421.1"/>
    <property type="molecule type" value="Genomic_DNA"/>
</dbReference>
<dbReference type="CDD" id="cd17992">
    <property type="entry name" value="DEXHc_RecG"/>
    <property type="match status" value="1"/>
</dbReference>
<dbReference type="GO" id="GO:0006281">
    <property type="term" value="P:DNA repair"/>
    <property type="evidence" value="ECO:0007669"/>
    <property type="project" value="UniProtKB-KW"/>
</dbReference>
<organism evidence="11 12">
    <name type="scientific">Candidatus Yanofskybacteria bacterium RIFCSPHIGHO2_01_FULL_48_25b</name>
    <dbReference type="NCBI Taxonomy" id="1802672"/>
    <lineage>
        <taxon>Bacteria</taxon>
        <taxon>Candidatus Yanofskyibacteriota</taxon>
    </lineage>
</organism>
<dbReference type="SMART" id="SM00487">
    <property type="entry name" value="DEXDc"/>
    <property type="match status" value="1"/>
</dbReference>
<dbReference type="SUPFAM" id="SSF52540">
    <property type="entry name" value="P-loop containing nucleoside triphosphate hydrolases"/>
    <property type="match status" value="2"/>
</dbReference>
<evidence type="ECO:0000256" key="4">
    <source>
        <dbReference type="ARBA" id="ARBA00022806"/>
    </source>
</evidence>
<dbReference type="Gene3D" id="3.40.50.300">
    <property type="entry name" value="P-loop containing nucleotide triphosphate hydrolases"/>
    <property type="match status" value="2"/>
</dbReference>
<evidence type="ECO:0000313" key="11">
    <source>
        <dbReference type="EMBL" id="OGN06421.1"/>
    </source>
</evidence>
<comment type="caution">
    <text evidence="11">The sequence shown here is derived from an EMBL/GenBank/DDBJ whole genome shotgun (WGS) entry which is preliminary data.</text>
</comment>
<dbReference type="GO" id="GO:0003677">
    <property type="term" value="F:DNA binding"/>
    <property type="evidence" value="ECO:0007669"/>
    <property type="project" value="UniProtKB-KW"/>
</dbReference>
<evidence type="ECO:0000259" key="9">
    <source>
        <dbReference type="PROSITE" id="PS51192"/>
    </source>
</evidence>
<dbReference type="Pfam" id="PF19833">
    <property type="entry name" value="RecG_dom3_C"/>
    <property type="match status" value="1"/>
</dbReference>
<dbReference type="PROSITE" id="PS51194">
    <property type="entry name" value="HELICASE_CTER"/>
    <property type="match status" value="1"/>
</dbReference>
<evidence type="ECO:0000256" key="8">
    <source>
        <dbReference type="ARBA" id="ARBA00049819"/>
    </source>
</evidence>
<evidence type="ECO:0000256" key="2">
    <source>
        <dbReference type="ARBA" id="ARBA00022763"/>
    </source>
</evidence>
<dbReference type="NCBIfam" id="NF008165">
    <property type="entry name" value="PRK10917.1-3"/>
    <property type="match status" value="1"/>
</dbReference>
<dbReference type="GO" id="GO:0005524">
    <property type="term" value="F:ATP binding"/>
    <property type="evidence" value="ECO:0007669"/>
    <property type="project" value="UniProtKB-KW"/>
</dbReference>
<dbReference type="InterPro" id="IPR033454">
    <property type="entry name" value="RecG_wedge"/>
</dbReference>
<keyword evidence="2" id="KW-0227">DNA damage</keyword>
<keyword evidence="5" id="KW-0067">ATP-binding</keyword>
<dbReference type="AlphaFoldDB" id="A0A1F8EZW8"/>
<dbReference type="Pfam" id="PF00270">
    <property type="entry name" value="DEAD"/>
    <property type="match status" value="1"/>
</dbReference>
<dbReference type="PANTHER" id="PTHR47964">
    <property type="entry name" value="ATP-DEPENDENT DNA HELICASE HOMOLOG RECG, CHLOROPLASTIC"/>
    <property type="match status" value="1"/>
</dbReference>
<dbReference type="SMART" id="SM00490">
    <property type="entry name" value="HELICc"/>
    <property type="match status" value="1"/>
</dbReference>
<dbReference type="InterPro" id="IPR045562">
    <property type="entry name" value="RecG_dom3_C"/>
</dbReference>
<accession>A0A1F8EZW8</accession>
<dbReference type="GO" id="GO:0003678">
    <property type="term" value="F:DNA helicase activity"/>
    <property type="evidence" value="ECO:0007669"/>
    <property type="project" value="TreeGrafter"/>
</dbReference>
<dbReference type="Proteomes" id="UP000177605">
    <property type="component" value="Unassembled WGS sequence"/>
</dbReference>
<dbReference type="PANTHER" id="PTHR47964:SF1">
    <property type="entry name" value="ATP-DEPENDENT DNA HELICASE HOMOLOG RECG, CHLOROPLASTIC"/>
    <property type="match status" value="1"/>
</dbReference>
<evidence type="ECO:0000313" key="12">
    <source>
        <dbReference type="Proteomes" id="UP000177605"/>
    </source>
</evidence>
<dbReference type="InterPro" id="IPR027417">
    <property type="entry name" value="P-loop_NTPase"/>
</dbReference>
<dbReference type="GO" id="GO:0016787">
    <property type="term" value="F:hydrolase activity"/>
    <property type="evidence" value="ECO:0007669"/>
    <property type="project" value="UniProtKB-KW"/>
</dbReference>
<evidence type="ECO:0000256" key="5">
    <source>
        <dbReference type="ARBA" id="ARBA00022840"/>
    </source>
</evidence>
<name>A0A1F8EZW8_9BACT</name>
<dbReference type="CDD" id="cd04488">
    <property type="entry name" value="RecG_wedge_OBF"/>
    <property type="match status" value="1"/>
</dbReference>
<dbReference type="Pfam" id="PF17191">
    <property type="entry name" value="RecG_wedge"/>
    <property type="match status" value="1"/>
</dbReference>
<keyword evidence="3" id="KW-0378">Hydrolase</keyword>
<dbReference type="Gene3D" id="2.40.50.140">
    <property type="entry name" value="Nucleic acid-binding proteins"/>
    <property type="match status" value="1"/>
</dbReference>
<keyword evidence="7" id="KW-0234">DNA repair</keyword>
<feature type="domain" description="Helicase C-terminal" evidence="10">
    <location>
        <begin position="552"/>
        <end position="707"/>
    </location>
</feature>
<sequence length="773" mass="86307">MANISLKPPPTHTGRGLDLNVGVEKLKNVGSRNLPRLHKLGIKTVCDLLWHLPSRYEDYSRIILINELVPDQKVTVQGQVAKISSRRIFPYFRKGFGGQARRNLTIIEAIVQDDTGGVRAVWFNQPYIAASLPEGTRVSLAGTVKLDKRGLYLASPSYEKLRDDDHFAYHLTHTHGLIPVYPETEGVTSKYLRFLIKPLISEIQFEDHLSPETREKNGLVDLATAIQKAHYPLTLDEANQARERLAFDELLLFQIKSLLERRKINQLKSPAIPFDKEFVTDFIKHLPFELTKDQKIAVWEILKDLEKSYPMNRLLEGDVGSGKTVVALIAALEVARAAVRPDGERGCQTVFLAPTEVLANQHMDTIRRLIAHTDTEVALLTSSNAWSTYSLGNKAEIKRRIASGKAKIIIGTHALIQKDVEFKNLGLVVVDEQHRFGVNQRAALVKNKELVPHLLSMTATPIPRTLALTIYGDLDISIIKEKPKNRQKIITKIVPPSGRQEAYQFIRSEVKSGRQVFVICPRIELAESLPLSPRPGAPVPSVPPEGPPPLLGLKGKLSASQQLRLALAADMKAVQEEYKKLSELVFPDLKVAMLHGKMPARTTARSGGKPSKEEVMRNFKNGFIDILVSTSVIEVGVDIPNATVMMIENAEFFGLAQLHQFRGRIGRDVHQSYCFLFTTSAEKTTNQRLKAMTATDDGFLLAEKDMAIRGPGSFFGTEQSGLPDLAMAALANVELIKKSRAEARTILKEDPNLKNHESLKQQLLRLPKMVHFE</sequence>
<protein>
    <recommendedName>
        <fullName evidence="8">Probable DNA 3'-5' helicase RecG</fullName>
    </recommendedName>
</protein>
<evidence type="ECO:0000256" key="3">
    <source>
        <dbReference type="ARBA" id="ARBA00022801"/>
    </source>
</evidence>
<evidence type="ECO:0000256" key="1">
    <source>
        <dbReference type="ARBA" id="ARBA00022741"/>
    </source>
</evidence>
<dbReference type="SUPFAM" id="SSF50249">
    <property type="entry name" value="Nucleic acid-binding proteins"/>
    <property type="match status" value="1"/>
</dbReference>
<feature type="domain" description="Helicase ATP-binding" evidence="9">
    <location>
        <begin position="304"/>
        <end position="479"/>
    </location>
</feature>
<gene>
    <name evidence="11" type="ORF">A2669_01495</name>
</gene>
<keyword evidence="4" id="KW-0347">Helicase</keyword>
<dbReference type="PROSITE" id="PS51192">
    <property type="entry name" value="HELICASE_ATP_BIND_1"/>
    <property type="match status" value="1"/>
</dbReference>
<evidence type="ECO:0000259" key="10">
    <source>
        <dbReference type="PROSITE" id="PS51194"/>
    </source>
</evidence>
<dbReference type="Pfam" id="PF00271">
    <property type="entry name" value="Helicase_C"/>
    <property type="match status" value="1"/>
</dbReference>
<dbReference type="InterPro" id="IPR011545">
    <property type="entry name" value="DEAD/DEAH_box_helicase_dom"/>
</dbReference>
<dbReference type="InterPro" id="IPR012340">
    <property type="entry name" value="NA-bd_OB-fold"/>
</dbReference>
<evidence type="ECO:0000256" key="7">
    <source>
        <dbReference type="ARBA" id="ARBA00023204"/>
    </source>
</evidence>
<keyword evidence="1" id="KW-0547">Nucleotide-binding</keyword>
<reference evidence="11 12" key="1">
    <citation type="journal article" date="2016" name="Nat. Commun.">
        <title>Thousands of microbial genomes shed light on interconnected biogeochemical processes in an aquifer system.</title>
        <authorList>
            <person name="Anantharaman K."/>
            <person name="Brown C.T."/>
            <person name="Hug L.A."/>
            <person name="Sharon I."/>
            <person name="Castelle C.J."/>
            <person name="Probst A.J."/>
            <person name="Thomas B.C."/>
            <person name="Singh A."/>
            <person name="Wilkins M.J."/>
            <person name="Karaoz U."/>
            <person name="Brodie E.L."/>
            <person name="Williams K.H."/>
            <person name="Hubbard S.S."/>
            <person name="Banfield J.F."/>
        </authorList>
    </citation>
    <scope>NUCLEOTIDE SEQUENCE [LARGE SCALE GENOMIC DNA]</scope>
</reference>
<keyword evidence="6" id="KW-0238">DNA-binding</keyword>
<proteinExistence type="predicted"/>
<dbReference type="InterPro" id="IPR047112">
    <property type="entry name" value="RecG/Mfd"/>
</dbReference>
<dbReference type="InterPro" id="IPR014001">
    <property type="entry name" value="Helicase_ATP-bd"/>
</dbReference>
<evidence type="ECO:0000256" key="6">
    <source>
        <dbReference type="ARBA" id="ARBA00023125"/>
    </source>
</evidence>
<dbReference type="InterPro" id="IPR001650">
    <property type="entry name" value="Helicase_C-like"/>
</dbReference>